<dbReference type="GO" id="GO:0003700">
    <property type="term" value="F:DNA-binding transcription factor activity"/>
    <property type="evidence" value="ECO:0007669"/>
    <property type="project" value="InterPro"/>
</dbReference>
<dbReference type="AlphaFoldDB" id="A0A537IXT3"/>
<dbReference type="SUPFAM" id="SSF46785">
    <property type="entry name" value="Winged helix' DNA-binding domain"/>
    <property type="match status" value="1"/>
</dbReference>
<sequence>MALHVVSRSEPSTTADRCAREILETVPLVMRVVRAEMRRQGAQVVSVPQFRALAFVERHPGASLAGVAEHLGVTAPTASTIVDRLVRRRLVGRVPDPAERRRVALTLTPAGGRLFARMRSKARRQVAMRLARASAADLRKVAGALAVLDRLFREEARIIG</sequence>
<dbReference type="SMART" id="SM00347">
    <property type="entry name" value="HTH_MARR"/>
    <property type="match status" value="1"/>
</dbReference>
<protein>
    <submittedName>
        <fullName evidence="2">Winged helix-turn-helix transcriptional regulator</fullName>
    </submittedName>
</protein>
<dbReference type="InterPro" id="IPR036390">
    <property type="entry name" value="WH_DNA-bd_sf"/>
</dbReference>
<gene>
    <name evidence="2" type="ORF">E6H05_04475</name>
</gene>
<evidence type="ECO:0000259" key="1">
    <source>
        <dbReference type="PROSITE" id="PS50995"/>
    </source>
</evidence>
<dbReference type="Gene3D" id="1.10.10.10">
    <property type="entry name" value="Winged helix-like DNA-binding domain superfamily/Winged helix DNA-binding domain"/>
    <property type="match status" value="1"/>
</dbReference>
<name>A0A537IXT3_9BACT</name>
<organism evidence="2 3">
    <name type="scientific">Candidatus Segetimicrobium genomatis</name>
    <dbReference type="NCBI Taxonomy" id="2569760"/>
    <lineage>
        <taxon>Bacteria</taxon>
        <taxon>Bacillati</taxon>
        <taxon>Candidatus Sysuimicrobiota</taxon>
        <taxon>Candidatus Sysuimicrobiia</taxon>
        <taxon>Candidatus Sysuimicrobiales</taxon>
        <taxon>Candidatus Segetimicrobiaceae</taxon>
        <taxon>Candidatus Segetimicrobium</taxon>
    </lineage>
</organism>
<dbReference type="Pfam" id="PF12802">
    <property type="entry name" value="MarR_2"/>
    <property type="match status" value="1"/>
</dbReference>
<accession>A0A537IXT3</accession>
<comment type="caution">
    <text evidence="2">The sequence shown here is derived from an EMBL/GenBank/DDBJ whole genome shotgun (WGS) entry which is preliminary data.</text>
</comment>
<reference evidence="2 3" key="1">
    <citation type="journal article" date="2019" name="Nat. Microbiol.">
        <title>Mediterranean grassland soil C-N compound turnover is dependent on rainfall and depth, and is mediated by genomically divergent microorganisms.</title>
        <authorList>
            <person name="Diamond S."/>
            <person name="Andeer P.F."/>
            <person name="Li Z."/>
            <person name="Crits-Christoph A."/>
            <person name="Burstein D."/>
            <person name="Anantharaman K."/>
            <person name="Lane K.R."/>
            <person name="Thomas B.C."/>
            <person name="Pan C."/>
            <person name="Northen T.R."/>
            <person name="Banfield J.F."/>
        </authorList>
    </citation>
    <scope>NUCLEOTIDE SEQUENCE [LARGE SCALE GENOMIC DNA]</scope>
    <source>
        <strain evidence="2">NP_8</strain>
    </source>
</reference>
<dbReference type="EMBL" id="VBAP01000029">
    <property type="protein sequence ID" value="TMI76134.1"/>
    <property type="molecule type" value="Genomic_DNA"/>
</dbReference>
<dbReference type="InterPro" id="IPR036388">
    <property type="entry name" value="WH-like_DNA-bd_sf"/>
</dbReference>
<feature type="domain" description="HTH marR-type" evidence="1">
    <location>
        <begin position="19"/>
        <end position="153"/>
    </location>
</feature>
<dbReference type="InterPro" id="IPR000835">
    <property type="entry name" value="HTH_MarR-typ"/>
</dbReference>
<dbReference type="PROSITE" id="PS50995">
    <property type="entry name" value="HTH_MARR_2"/>
    <property type="match status" value="1"/>
</dbReference>
<dbReference type="PANTHER" id="PTHR33164">
    <property type="entry name" value="TRANSCRIPTIONAL REGULATOR, MARR FAMILY"/>
    <property type="match status" value="1"/>
</dbReference>
<evidence type="ECO:0000313" key="3">
    <source>
        <dbReference type="Proteomes" id="UP000318834"/>
    </source>
</evidence>
<dbReference type="Proteomes" id="UP000318834">
    <property type="component" value="Unassembled WGS sequence"/>
</dbReference>
<dbReference type="GO" id="GO:0006950">
    <property type="term" value="P:response to stress"/>
    <property type="evidence" value="ECO:0007669"/>
    <property type="project" value="TreeGrafter"/>
</dbReference>
<evidence type="ECO:0000313" key="2">
    <source>
        <dbReference type="EMBL" id="TMI76134.1"/>
    </source>
</evidence>
<proteinExistence type="predicted"/>
<dbReference type="InterPro" id="IPR039422">
    <property type="entry name" value="MarR/SlyA-like"/>
</dbReference>
<dbReference type="PANTHER" id="PTHR33164:SF57">
    <property type="entry name" value="MARR-FAMILY TRANSCRIPTIONAL REGULATOR"/>
    <property type="match status" value="1"/>
</dbReference>